<proteinExistence type="predicted"/>
<dbReference type="RefSeq" id="WP_184217216.1">
    <property type="nucleotide sequence ID" value="NZ_JACHMD010000001.1"/>
</dbReference>
<dbReference type="EMBL" id="JACHMD010000001">
    <property type="protein sequence ID" value="MBB4667065.1"/>
    <property type="molecule type" value="Genomic_DNA"/>
</dbReference>
<evidence type="ECO:0000313" key="2">
    <source>
        <dbReference type="Proteomes" id="UP000573729"/>
    </source>
</evidence>
<gene>
    <name evidence="1" type="ORF">BKA24_001774</name>
</gene>
<organism evidence="1 2">
    <name type="scientific">Microbacterium marinum</name>
    <dbReference type="NCBI Taxonomy" id="421115"/>
    <lineage>
        <taxon>Bacteria</taxon>
        <taxon>Bacillati</taxon>
        <taxon>Actinomycetota</taxon>
        <taxon>Actinomycetes</taxon>
        <taxon>Micrococcales</taxon>
        <taxon>Microbacteriaceae</taxon>
        <taxon>Microbacterium</taxon>
    </lineage>
</organism>
<accession>A0A7W7BQS2</accession>
<name>A0A7W7BQS2_9MICO</name>
<comment type="caution">
    <text evidence="1">The sequence shown here is derived from an EMBL/GenBank/DDBJ whole genome shotgun (WGS) entry which is preliminary data.</text>
</comment>
<sequence>MSTPSFTLNIPAAKSGDQIASVLREVADHFAHNIDGLTPPAQSHVVREGAHIVAEWEVSA</sequence>
<dbReference type="AlphaFoldDB" id="A0A7W7BQS2"/>
<reference evidence="1 2" key="1">
    <citation type="submission" date="2020-08" db="EMBL/GenBank/DDBJ databases">
        <title>Sequencing the genomes of 1000 actinobacteria strains.</title>
        <authorList>
            <person name="Klenk H.-P."/>
        </authorList>
    </citation>
    <scope>NUCLEOTIDE SEQUENCE [LARGE SCALE GENOMIC DNA]</scope>
    <source>
        <strain evidence="1 2">DSM 24947</strain>
    </source>
</reference>
<dbReference type="Proteomes" id="UP000573729">
    <property type="component" value="Unassembled WGS sequence"/>
</dbReference>
<keyword evidence="2" id="KW-1185">Reference proteome</keyword>
<evidence type="ECO:0000313" key="1">
    <source>
        <dbReference type="EMBL" id="MBB4667065.1"/>
    </source>
</evidence>
<protein>
    <submittedName>
        <fullName evidence="1">Uncharacterized protein</fullName>
    </submittedName>
</protein>